<dbReference type="VEuPathDB" id="FungiDB:F503_01155"/>
<dbReference type="STRING" id="1262450.S3C6E7"/>
<evidence type="ECO:0000256" key="1">
    <source>
        <dbReference type="SAM" id="MobiDB-lite"/>
    </source>
</evidence>
<accession>S3C6E7</accession>
<proteinExistence type="predicted"/>
<evidence type="ECO:0000313" key="2">
    <source>
        <dbReference type="EMBL" id="EPE08372.1"/>
    </source>
</evidence>
<organism evidence="2 3">
    <name type="scientific">Ophiostoma piceae (strain UAMH 11346)</name>
    <name type="common">Sap stain fungus</name>
    <dbReference type="NCBI Taxonomy" id="1262450"/>
    <lineage>
        <taxon>Eukaryota</taxon>
        <taxon>Fungi</taxon>
        <taxon>Dikarya</taxon>
        <taxon>Ascomycota</taxon>
        <taxon>Pezizomycotina</taxon>
        <taxon>Sordariomycetes</taxon>
        <taxon>Sordariomycetidae</taxon>
        <taxon>Ophiostomatales</taxon>
        <taxon>Ophiostomataceae</taxon>
        <taxon>Ophiostoma</taxon>
    </lineage>
</organism>
<dbReference type="AlphaFoldDB" id="S3C6E7"/>
<name>S3C6E7_OPHP1</name>
<evidence type="ECO:0008006" key="4">
    <source>
        <dbReference type="Google" id="ProtNLM"/>
    </source>
</evidence>
<dbReference type="HOGENOM" id="CLU_011673_1_0_1"/>
<dbReference type="Proteomes" id="UP000016923">
    <property type="component" value="Unassembled WGS sequence"/>
</dbReference>
<dbReference type="EMBL" id="KE148149">
    <property type="protein sequence ID" value="EPE08372.1"/>
    <property type="molecule type" value="Genomic_DNA"/>
</dbReference>
<feature type="compositionally biased region" description="Acidic residues" evidence="1">
    <location>
        <begin position="156"/>
        <end position="165"/>
    </location>
</feature>
<dbReference type="eggNOG" id="ENOG502RRIM">
    <property type="taxonomic scope" value="Eukaryota"/>
</dbReference>
<dbReference type="OrthoDB" id="5408102at2759"/>
<reference evidence="2 3" key="1">
    <citation type="journal article" date="2013" name="BMC Genomics">
        <title>The genome and transcriptome of the pine saprophyte Ophiostoma piceae, and a comparison with the bark beetle-associated pine pathogen Grosmannia clavigera.</title>
        <authorList>
            <person name="Haridas S."/>
            <person name="Wang Y."/>
            <person name="Lim L."/>
            <person name="Massoumi Alamouti S."/>
            <person name="Jackman S."/>
            <person name="Docking R."/>
            <person name="Robertson G."/>
            <person name="Birol I."/>
            <person name="Bohlmann J."/>
            <person name="Breuil C."/>
        </authorList>
    </citation>
    <scope>NUCLEOTIDE SEQUENCE [LARGE SCALE GENOMIC DNA]</scope>
    <source>
        <strain evidence="2 3">UAMH 11346</strain>
    </source>
</reference>
<feature type="region of interest" description="Disordered" evidence="1">
    <location>
        <begin position="148"/>
        <end position="172"/>
    </location>
</feature>
<sequence length="709" mass="76718">MRPRPNMLRLRPQRMLAAAVAASAERQILLAGLQISPRSTPHSSLRGSGYMSSWSRNSRTRPQLPFLLVPSSSSSRSGTPNRYFTTQRRRWLGYEALAFAKYTLYFWAAVSCFLLGQFVIQQEWMEREHPTPSDWSFMSRMRLRGALGEGRLPSDGDGDGSDAEDASASAADDQSMSDAATYLVDHVKIIQILLDLIARLEDPAIDGGAGLTGVLDTSNIDGPSVLAADSQAMDIRAKSEPWRRGYYEALLAAAATAEHVDGWVRDRTRNLVCPADVVIGPSNPNPRPLPPGASGAPREEDCDPCFPLPAELYLKLLHTRGLTPRQQITAALAFANYLEFKQDNDAAAYVYGQAVLVARAPPSDSESGAVYGKTFFESTSEAGDGKVDATGWVKNWMEAQSRSSNNSAPPVSRNLIKTLTAYATFKARSGDVAGALPLFIALLQARRAIPPSAPTQSTHASKSSRGKPEGIVDQILALLAPPAYPPPPDDGYSPPPSGARSICEEAALRLHIGEILYASARKGPASKSSWALFSSGTQQHHAREEGIAWTREAVDMAEEQLHALTRKNVSKEKDMHKRGGVSSALKQLVNPISSEGKATCRDCLVTGIDNWAIMVAQLARDEQKEAAAKAGATQTSASVSSESSWWPSWLSLWGSGSSAGDMSTHSSAEAKLGRWAAEERVIQERRRRVRDLLDDAAPASHGIMAMLKA</sequence>
<feature type="region of interest" description="Disordered" evidence="1">
    <location>
        <begin position="280"/>
        <end position="300"/>
    </location>
</feature>
<evidence type="ECO:0000313" key="3">
    <source>
        <dbReference type="Proteomes" id="UP000016923"/>
    </source>
</evidence>
<keyword evidence="3" id="KW-1185">Reference proteome</keyword>
<protein>
    <recommendedName>
        <fullName evidence="4">Mfs maltose permease</fullName>
    </recommendedName>
</protein>
<gene>
    <name evidence="2" type="ORF">F503_01155</name>
</gene>